<evidence type="ECO:0000313" key="2">
    <source>
        <dbReference type="Proteomes" id="UP000067476"/>
    </source>
</evidence>
<sequence>MKKILSVLSSISLLSTISTTTISCSNDESGYHTYKNQAYSSKNDFVGKKDTISVIFILGNDWILDNDFIIITSLYIVKDGNEESVNSNIFLYSDPIKKDDEKRIWTMIVSYNDKSSEEDLKPIDGTNYKLKFSLYGADGSWSSGLWGSFGDVEFLYKDLPTY</sequence>
<protein>
    <recommendedName>
        <fullName evidence="3">Lipoprotein</fullName>
    </recommendedName>
</protein>
<name>A0A0K1W1P1_9MOLU</name>
<dbReference type="AlphaFoldDB" id="A0A0K1W1P1"/>
<dbReference type="EMBL" id="CP012357">
    <property type="protein sequence ID" value="AKX34239.1"/>
    <property type="molecule type" value="Genomic_DNA"/>
</dbReference>
<keyword evidence="2" id="KW-1185">Reference proteome</keyword>
<reference evidence="1 2" key="1">
    <citation type="journal article" date="2015" name="Genome Announc.">
        <title>Complete Genome Sequence of Spiroplasma litorale TN-1T (DSM 21781), a Bacterium Isolated from a Green-Eyed Horsefly (Tabanus nigrovittatus).</title>
        <authorList>
            <person name="Lo W.S."/>
            <person name="Lai Y.C."/>
            <person name="Lien Y.W."/>
            <person name="Wang T.H."/>
            <person name="Kuo C.H."/>
        </authorList>
    </citation>
    <scope>NUCLEOTIDE SEQUENCE [LARGE SCALE GENOMIC DNA]</scope>
    <source>
        <strain evidence="1 2">TN-1</strain>
    </source>
</reference>
<dbReference type="OrthoDB" id="391357at2"/>
<dbReference type="KEGG" id="sll:SLITO_v1c06050"/>
<dbReference type="RefSeq" id="WP_075058337.1">
    <property type="nucleotide sequence ID" value="NZ_CP012357.1"/>
</dbReference>
<dbReference type="PATRIC" id="fig|216942.3.peg.613"/>
<accession>A0A0K1W1P1</accession>
<dbReference type="PROSITE" id="PS51257">
    <property type="entry name" value="PROKAR_LIPOPROTEIN"/>
    <property type="match status" value="1"/>
</dbReference>
<gene>
    <name evidence="1" type="ORF">SLITO_v1c06050</name>
</gene>
<dbReference type="STRING" id="216942.SLITO_v1c06050"/>
<proteinExistence type="predicted"/>
<evidence type="ECO:0000313" key="1">
    <source>
        <dbReference type="EMBL" id="AKX34239.1"/>
    </source>
</evidence>
<dbReference type="Proteomes" id="UP000067476">
    <property type="component" value="Chromosome"/>
</dbReference>
<evidence type="ECO:0008006" key="3">
    <source>
        <dbReference type="Google" id="ProtNLM"/>
    </source>
</evidence>
<organism evidence="1 2">
    <name type="scientific">Spiroplasma litorale</name>
    <dbReference type="NCBI Taxonomy" id="216942"/>
    <lineage>
        <taxon>Bacteria</taxon>
        <taxon>Bacillati</taxon>
        <taxon>Mycoplasmatota</taxon>
        <taxon>Mollicutes</taxon>
        <taxon>Entomoplasmatales</taxon>
        <taxon>Spiroplasmataceae</taxon>
        <taxon>Spiroplasma</taxon>
    </lineage>
</organism>